<keyword evidence="12" id="KW-1185">Reference proteome</keyword>
<keyword evidence="7" id="KW-0406">Ion transport</keyword>
<dbReference type="EMBL" id="CP036279">
    <property type="protein sequence ID" value="QDU64208.1"/>
    <property type="molecule type" value="Genomic_DNA"/>
</dbReference>
<evidence type="ECO:0000313" key="11">
    <source>
        <dbReference type="EMBL" id="QDU64208.1"/>
    </source>
</evidence>
<name>A0A518BB50_9BACT</name>
<evidence type="ECO:0000256" key="7">
    <source>
        <dbReference type="ARBA" id="ARBA00023065"/>
    </source>
</evidence>
<evidence type="ECO:0000256" key="10">
    <source>
        <dbReference type="SAM" id="Phobius"/>
    </source>
</evidence>
<dbReference type="Pfam" id="PF01554">
    <property type="entry name" value="MatE"/>
    <property type="match status" value="2"/>
</dbReference>
<feature type="transmembrane region" description="Helical" evidence="10">
    <location>
        <begin position="320"/>
        <end position="341"/>
    </location>
</feature>
<feature type="transmembrane region" description="Helical" evidence="10">
    <location>
        <begin position="197"/>
        <end position="217"/>
    </location>
</feature>
<dbReference type="RefSeq" id="WP_145262251.1">
    <property type="nucleotide sequence ID" value="NZ_CP036279.1"/>
</dbReference>
<dbReference type="GO" id="GO:0006811">
    <property type="term" value="P:monoatomic ion transport"/>
    <property type="evidence" value="ECO:0007669"/>
    <property type="project" value="UniProtKB-KW"/>
</dbReference>
<dbReference type="OrthoDB" id="9806302at2"/>
<gene>
    <name evidence="11" type="primary">mdtK</name>
    <name evidence="11" type="ORF">Pan216_50970</name>
</gene>
<dbReference type="GO" id="GO:0005886">
    <property type="term" value="C:plasma membrane"/>
    <property type="evidence" value="ECO:0007669"/>
    <property type="project" value="UniProtKB-SubCell"/>
</dbReference>
<keyword evidence="4" id="KW-1003">Cell membrane</keyword>
<accession>A0A518BB50</accession>
<organism evidence="11 12">
    <name type="scientific">Kolteria novifilia</name>
    <dbReference type="NCBI Taxonomy" id="2527975"/>
    <lineage>
        <taxon>Bacteria</taxon>
        <taxon>Pseudomonadati</taxon>
        <taxon>Planctomycetota</taxon>
        <taxon>Planctomycetia</taxon>
        <taxon>Kolteriales</taxon>
        <taxon>Kolteriaceae</taxon>
        <taxon>Kolteria</taxon>
    </lineage>
</organism>
<evidence type="ECO:0000256" key="8">
    <source>
        <dbReference type="ARBA" id="ARBA00023136"/>
    </source>
</evidence>
<dbReference type="NCBIfam" id="TIGR00797">
    <property type="entry name" value="matE"/>
    <property type="match status" value="1"/>
</dbReference>
<keyword evidence="3" id="KW-0050">Antiport</keyword>
<feature type="transmembrane region" description="Helical" evidence="10">
    <location>
        <begin position="393"/>
        <end position="414"/>
    </location>
</feature>
<evidence type="ECO:0000256" key="1">
    <source>
        <dbReference type="ARBA" id="ARBA00004651"/>
    </source>
</evidence>
<keyword evidence="5 10" id="KW-0812">Transmembrane</keyword>
<feature type="transmembrane region" description="Helical" evidence="10">
    <location>
        <begin position="229"/>
        <end position="252"/>
    </location>
</feature>
<dbReference type="PANTHER" id="PTHR43298:SF2">
    <property type="entry name" value="FMN_FAD EXPORTER YEEO-RELATED"/>
    <property type="match status" value="1"/>
</dbReference>
<dbReference type="KEGG" id="knv:Pan216_50970"/>
<keyword evidence="2" id="KW-0813">Transport</keyword>
<feature type="transmembrane region" description="Helical" evidence="10">
    <location>
        <begin position="169"/>
        <end position="190"/>
    </location>
</feature>
<sequence length="487" mass="51270">MATKSPPDGLDDRRVRRRLESVSGSRGSNVAVMLSALHKDPKASSRLIWALSIPVLAQNLLGMFVGWSDTILTGRLLGEVHLLAAVTVSGYLLWLIETSGTFVSKGTEAIVARLVGAEEFDDAAAMTLQSLLLGFLVGLGVMLVVWGSAETVIGWILPDELARGPAVEYLVIAGSSCPMMLLLRVGVGALRAAGYTIAGMWIITIVNVVNIAASWILATGLGPIPAFGWAGVAAGTATAYVVGGLVTLAWLVRGEGRLRVPLRIPKPDLAVFRRILNIGVPGGVNGMSVVVCQLWYLSIISGLGNAAIAAHGVAIRGESVSWLMADAMSVAAATLVGQSLGARRPDLARQYGWAVFGYGAVLLSLFGVGFVLGAPLIFALFTPPEMTDSVRALGVPVLQLIALGMPALAATIILTRALQGAGDTRWPLLYDAAGFLLVRIPLAYLFTSAAVGLGLLGAWLAMLIDLYFRGTCATLRYHFGDWAKTRV</sequence>
<evidence type="ECO:0000256" key="9">
    <source>
        <dbReference type="ARBA" id="ARBA00031636"/>
    </source>
</evidence>
<dbReference type="InterPro" id="IPR050222">
    <property type="entry name" value="MATE_MdtK"/>
</dbReference>
<evidence type="ECO:0000256" key="6">
    <source>
        <dbReference type="ARBA" id="ARBA00022989"/>
    </source>
</evidence>
<feature type="transmembrane region" description="Helical" evidence="10">
    <location>
        <begin position="353"/>
        <end position="381"/>
    </location>
</feature>
<dbReference type="AlphaFoldDB" id="A0A518BB50"/>
<feature type="transmembrane region" description="Helical" evidence="10">
    <location>
        <begin position="80"/>
        <end position="96"/>
    </location>
</feature>
<protein>
    <recommendedName>
        <fullName evidence="9">Multidrug-efflux transporter</fullName>
    </recommendedName>
</protein>
<reference evidence="11 12" key="1">
    <citation type="submission" date="2019-02" db="EMBL/GenBank/DDBJ databases">
        <title>Deep-cultivation of Planctomycetes and their phenomic and genomic characterization uncovers novel biology.</title>
        <authorList>
            <person name="Wiegand S."/>
            <person name="Jogler M."/>
            <person name="Boedeker C."/>
            <person name="Pinto D."/>
            <person name="Vollmers J."/>
            <person name="Rivas-Marin E."/>
            <person name="Kohn T."/>
            <person name="Peeters S.H."/>
            <person name="Heuer A."/>
            <person name="Rast P."/>
            <person name="Oberbeckmann S."/>
            <person name="Bunk B."/>
            <person name="Jeske O."/>
            <person name="Meyerdierks A."/>
            <person name="Storesund J.E."/>
            <person name="Kallscheuer N."/>
            <person name="Luecker S."/>
            <person name="Lage O.M."/>
            <person name="Pohl T."/>
            <person name="Merkel B.J."/>
            <person name="Hornburger P."/>
            <person name="Mueller R.-W."/>
            <person name="Bruemmer F."/>
            <person name="Labrenz M."/>
            <person name="Spormann A.M."/>
            <person name="Op den Camp H."/>
            <person name="Overmann J."/>
            <person name="Amann R."/>
            <person name="Jetten M.S.M."/>
            <person name="Mascher T."/>
            <person name="Medema M.H."/>
            <person name="Devos D.P."/>
            <person name="Kaster A.-K."/>
            <person name="Ovreas L."/>
            <person name="Rohde M."/>
            <person name="Galperin M.Y."/>
            <person name="Jogler C."/>
        </authorList>
    </citation>
    <scope>NUCLEOTIDE SEQUENCE [LARGE SCALE GENOMIC DNA]</scope>
    <source>
        <strain evidence="11 12">Pan216</strain>
    </source>
</reference>
<evidence type="ECO:0000256" key="3">
    <source>
        <dbReference type="ARBA" id="ARBA00022449"/>
    </source>
</evidence>
<evidence type="ECO:0000313" key="12">
    <source>
        <dbReference type="Proteomes" id="UP000317093"/>
    </source>
</evidence>
<dbReference type="GO" id="GO:0015297">
    <property type="term" value="F:antiporter activity"/>
    <property type="evidence" value="ECO:0007669"/>
    <property type="project" value="UniProtKB-KW"/>
</dbReference>
<feature type="transmembrane region" description="Helical" evidence="10">
    <location>
        <begin position="131"/>
        <end position="157"/>
    </location>
</feature>
<dbReference type="CDD" id="cd13137">
    <property type="entry name" value="MATE_NorM_like"/>
    <property type="match status" value="1"/>
</dbReference>
<comment type="subcellular location">
    <subcellularLocation>
        <location evidence="1">Cell membrane</location>
        <topology evidence="1">Multi-pass membrane protein</topology>
    </subcellularLocation>
</comment>
<evidence type="ECO:0000256" key="2">
    <source>
        <dbReference type="ARBA" id="ARBA00022448"/>
    </source>
</evidence>
<dbReference type="GO" id="GO:0042910">
    <property type="term" value="F:xenobiotic transmembrane transporter activity"/>
    <property type="evidence" value="ECO:0007669"/>
    <property type="project" value="InterPro"/>
</dbReference>
<evidence type="ECO:0000256" key="5">
    <source>
        <dbReference type="ARBA" id="ARBA00022692"/>
    </source>
</evidence>
<dbReference type="PIRSF" id="PIRSF006603">
    <property type="entry name" value="DinF"/>
    <property type="match status" value="1"/>
</dbReference>
<keyword evidence="6 10" id="KW-1133">Transmembrane helix</keyword>
<evidence type="ECO:0000256" key="4">
    <source>
        <dbReference type="ARBA" id="ARBA00022475"/>
    </source>
</evidence>
<keyword evidence="8 10" id="KW-0472">Membrane</keyword>
<feature type="transmembrane region" description="Helical" evidence="10">
    <location>
        <begin position="47"/>
        <end position="68"/>
    </location>
</feature>
<dbReference type="InterPro" id="IPR002528">
    <property type="entry name" value="MATE_fam"/>
</dbReference>
<dbReference type="PANTHER" id="PTHR43298">
    <property type="entry name" value="MULTIDRUG RESISTANCE PROTEIN NORM-RELATED"/>
    <property type="match status" value="1"/>
</dbReference>
<dbReference type="InterPro" id="IPR048279">
    <property type="entry name" value="MdtK-like"/>
</dbReference>
<proteinExistence type="predicted"/>
<dbReference type="Proteomes" id="UP000317093">
    <property type="component" value="Chromosome"/>
</dbReference>